<evidence type="ECO:0000313" key="2">
    <source>
        <dbReference type="EMBL" id="KAG9234715.1"/>
    </source>
</evidence>
<dbReference type="OrthoDB" id="4590776at2759"/>
<feature type="compositionally biased region" description="Low complexity" evidence="1">
    <location>
        <begin position="745"/>
        <end position="758"/>
    </location>
</feature>
<reference evidence="2" key="1">
    <citation type="journal article" date="2021" name="IMA Fungus">
        <title>Genomic characterization of three marine fungi, including Emericellopsis atlantica sp. nov. with signatures of a generalist lifestyle and marine biomass degradation.</title>
        <authorList>
            <person name="Hagestad O.C."/>
            <person name="Hou L."/>
            <person name="Andersen J.H."/>
            <person name="Hansen E.H."/>
            <person name="Altermark B."/>
            <person name="Li C."/>
            <person name="Kuhnert E."/>
            <person name="Cox R.J."/>
            <person name="Crous P.W."/>
            <person name="Spatafora J.W."/>
            <person name="Lail K."/>
            <person name="Amirebrahimi M."/>
            <person name="Lipzen A."/>
            <person name="Pangilinan J."/>
            <person name="Andreopoulos W."/>
            <person name="Hayes R.D."/>
            <person name="Ng V."/>
            <person name="Grigoriev I.V."/>
            <person name="Jackson S.A."/>
            <person name="Sutton T.D.S."/>
            <person name="Dobson A.D.W."/>
            <person name="Rama T."/>
        </authorList>
    </citation>
    <scope>NUCLEOTIDE SEQUENCE</scope>
    <source>
        <strain evidence="2">TRa018bII</strain>
    </source>
</reference>
<dbReference type="EMBL" id="MU251454">
    <property type="protein sequence ID" value="KAG9234715.1"/>
    <property type="molecule type" value="Genomic_DNA"/>
</dbReference>
<feature type="compositionally biased region" description="Pro residues" evidence="1">
    <location>
        <begin position="608"/>
        <end position="621"/>
    </location>
</feature>
<gene>
    <name evidence="2" type="ORF">BJ875DRAFT_295653</name>
</gene>
<comment type="caution">
    <text evidence="2">The sequence shown here is derived from an EMBL/GenBank/DDBJ whole genome shotgun (WGS) entry which is preliminary data.</text>
</comment>
<organism evidence="2 3">
    <name type="scientific">Amylocarpus encephaloides</name>
    <dbReference type="NCBI Taxonomy" id="45428"/>
    <lineage>
        <taxon>Eukaryota</taxon>
        <taxon>Fungi</taxon>
        <taxon>Dikarya</taxon>
        <taxon>Ascomycota</taxon>
        <taxon>Pezizomycotina</taxon>
        <taxon>Leotiomycetes</taxon>
        <taxon>Helotiales</taxon>
        <taxon>Helotiales incertae sedis</taxon>
        <taxon>Amylocarpus</taxon>
    </lineage>
</organism>
<keyword evidence="3" id="KW-1185">Reference proteome</keyword>
<feature type="compositionally biased region" description="Acidic residues" evidence="1">
    <location>
        <begin position="122"/>
        <end position="138"/>
    </location>
</feature>
<feature type="compositionally biased region" description="Polar residues" evidence="1">
    <location>
        <begin position="676"/>
        <end position="687"/>
    </location>
</feature>
<evidence type="ECO:0000256" key="1">
    <source>
        <dbReference type="SAM" id="MobiDB-lite"/>
    </source>
</evidence>
<feature type="compositionally biased region" description="Polar residues" evidence="1">
    <location>
        <begin position="536"/>
        <end position="548"/>
    </location>
</feature>
<feature type="region of interest" description="Disordered" evidence="1">
    <location>
        <begin position="27"/>
        <end position="168"/>
    </location>
</feature>
<sequence>MPPIQRTFSLIPTKVSNVVAKPPMTSKAAKKAYLKANRAPRVSRAEERRLNNEELERQKKEYEKERNAAKAKAAREKRAAKLAEDKEARRKMGLPEPSRFVRASQPTIATFVKAGTKRKLEEMDDVEEESEDTMGEEFVDPKPGQHQYHSKTRAAELESDDEFGDFPSLSQTNILAKIDSSMPLAAVEEVSSKPEGGNRITLDPGYGVFPSVPQSHVFDKLGIPKESVKQQKRISTPGRPIQDFSKGSPHQQMSPDLPKHKPAVLRDDDDLFDDSQALADIVTTQILSEAAEAEAKSSPAMNRRTTPNEILDSLAQPIKADYIVVRKAAAIPLPWKDVSSKCVANESQISPGPDRRTASIRPSLPNATSTKNLLGERSINMTPPTLSVRKLRAISYPPSPNKARLVPNTAPVRRFSMSPKEIAPPSATQAFIEDHLDDFFPSPSQQVRELLDDIDDFPSNTQVALHPSPKTPPVEGKPGFQDFFSSQDLMMSSQVFSEIITPCSPPVSRPNHRKAMAPLARVSRKPGNASYASGACDSQNSRSRPTAGQSNCLRNVLEKATMIPNTTLQPQTSYTRPPSTDETLMKDLGIIRPNQPCQQIQDLTKSNPMPPPVPPKIPLPRPPKRRFFEEKEEDLFHAAIEESRNLATAARQKHNPQLSGKRAAGFVSGCDVLNGPSRQTRRVSGNGSKDRPPIFSRGRPDFQRTPQTGANDGADHAGDRPSAGPKYDGTKFGKTRPNSWARANKSAADSETTTAAATRSKRTLQGSDSGISDYGDDEFIGCSQELLALC</sequence>
<evidence type="ECO:0000313" key="3">
    <source>
        <dbReference type="Proteomes" id="UP000824998"/>
    </source>
</evidence>
<feature type="region of interest" description="Disordered" evidence="1">
    <location>
        <begin position="603"/>
        <end position="622"/>
    </location>
</feature>
<dbReference type="Proteomes" id="UP000824998">
    <property type="component" value="Unassembled WGS sequence"/>
</dbReference>
<protein>
    <submittedName>
        <fullName evidence="2">Uncharacterized protein</fullName>
    </submittedName>
</protein>
<name>A0A9P7YJH9_9HELO</name>
<feature type="region of interest" description="Disordered" evidence="1">
    <location>
        <begin position="521"/>
        <end position="548"/>
    </location>
</feature>
<proteinExistence type="predicted"/>
<feature type="region of interest" description="Disordered" evidence="1">
    <location>
        <begin position="346"/>
        <end position="370"/>
    </location>
</feature>
<feature type="region of interest" description="Disordered" evidence="1">
    <location>
        <begin position="669"/>
        <end position="775"/>
    </location>
</feature>
<feature type="compositionally biased region" description="Basic and acidic residues" evidence="1">
    <location>
        <begin position="688"/>
        <end position="702"/>
    </location>
</feature>
<feature type="region of interest" description="Disordered" evidence="1">
    <location>
        <begin position="227"/>
        <end position="257"/>
    </location>
</feature>
<accession>A0A9P7YJH9</accession>
<feature type="compositionally biased region" description="Basic and acidic residues" evidence="1">
    <location>
        <begin position="43"/>
        <end position="90"/>
    </location>
</feature>
<dbReference type="AlphaFoldDB" id="A0A9P7YJH9"/>